<evidence type="ECO:0000313" key="4">
    <source>
        <dbReference type="EMBL" id="MCA6077783.1"/>
    </source>
</evidence>
<dbReference type="AlphaFoldDB" id="A0A9X1HNM4"/>
<protein>
    <submittedName>
        <fullName evidence="2">Porin</fullName>
    </submittedName>
</protein>
<dbReference type="EMBL" id="JAIXNE010000003">
    <property type="protein sequence ID" value="MCA6076655.1"/>
    <property type="molecule type" value="Genomic_DNA"/>
</dbReference>
<dbReference type="EMBL" id="JAIXNE010000002">
    <property type="protein sequence ID" value="MCA6075478.1"/>
    <property type="molecule type" value="Genomic_DNA"/>
</dbReference>
<gene>
    <name evidence="2" type="ORF">LDX50_11405</name>
    <name evidence="3" type="ORF">LDX50_17375</name>
    <name evidence="4" type="ORF">LDX50_23095</name>
</gene>
<reference evidence="2" key="1">
    <citation type="submission" date="2021-09" db="EMBL/GenBank/DDBJ databases">
        <title>Fulvivirga sp. isolated from coastal sediment.</title>
        <authorList>
            <person name="Yu H."/>
        </authorList>
    </citation>
    <scope>NUCLEOTIDE SEQUENCE</scope>
    <source>
        <strain evidence="2">1062</strain>
    </source>
</reference>
<dbReference type="InterPro" id="IPR011486">
    <property type="entry name" value="BBP2"/>
</dbReference>
<evidence type="ECO:0000313" key="3">
    <source>
        <dbReference type="EMBL" id="MCA6076655.1"/>
    </source>
</evidence>
<dbReference type="EMBL" id="JAIXNE010000004">
    <property type="protein sequence ID" value="MCA6077783.1"/>
    <property type="molecule type" value="Genomic_DNA"/>
</dbReference>
<dbReference type="Proteomes" id="UP001139409">
    <property type="component" value="Unassembled WGS sequence"/>
</dbReference>
<dbReference type="Gene3D" id="2.40.160.10">
    <property type="entry name" value="Porin"/>
    <property type="match status" value="1"/>
</dbReference>
<keyword evidence="5" id="KW-1185">Reference proteome</keyword>
<accession>A0A9X1HNM4</accession>
<dbReference type="Pfam" id="PF07642">
    <property type="entry name" value="BBP2"/>
    <property type="match status" value="1"/>
</dbReference>
<feature type="chain" id="PRO_5041155347" evidence="1">
    <location>
        <begin position="22"/>
        <end position="345"/>
    </location>
</feature>
<feature type="signal peptide" evidence="1">
    <location>
        <begin position="1"/>
        <end position="21"/>
    </location>
</feature>
<organism evidence="2 5">
    <name type="scientific">Fulvivirga sedimenti</name>
    <dbReference type="NCBI Taxonomy" id="2879465"/>
    <lineage>
        <taxon>Bacteria</taxon>
        <taxon>Pseudomonadati</taxon>
        <taxon>Bacteroidota</taxon>
        <taxon>Cytophagia</taxon>
        <taxon>Cytophagales</taxon>
        <taxon>Fulvivirgaceae</taxon>
        <taxon>Fulvivirga</taxon>
    </lineage>
</organism>
<name>A0A9X1HNM4_9BACT</name>
<keyword evidence="1" id="KW-0732">Signal</keyword>
<evidence type="ECO:0000313" key="2">
    <source>
        <dbReference type="EMBL" id="MCA6075478.1"/>
    </source>
</evidence>
<proteinExistence type="predicted"/>
<evidence type="ECO:0000256" key="1">
    <source>
        <dbReference type="SAM" id="SignalP"/>
    </source>
</evidence>
<evidence type="ECO:0000313" key="5">
    <source>
        <dbReference type="Proteomes" id="UP001139409"/>
    </source>
</evidence>
<sequence length="345" mass="37650">MKNVHLLLTLCLTFTFLSSFGQDKKDSLTISGSVDTYYTYDFSGQDNIGTSFADDRNSISIGMVDVALSQTLGKASFVGELSFGPRSFKSIPLFDLGDEERAIVGIQNLYVSYAFNDVLSLTAGYMGTFVGYEVISPVGNFNYSTSYLFTNGPFQNSGLKADITISDNFAIMVGIFNDWNVYNDENGVSDFGAQIFIQPVEGWSVYLNMVTGSPSGTIFDLTTGFQISEKFYLGLNAADYSIAGDEKGGYTGVALYPQFSISEAFSIGLREEFFSYKEATTESGTVISESESVFASTVTANYSYKNFRFIGEVRLDNVSFDAFMDSNEAAVAQASQITLAAVYAF</sequence>
<dbReference type="SUPFAM" id="SSF56935">
    <property type="entry name" value="Porins"/>
    <property type="match status" value="1"/>
</dbReference>
<dbReference type="InterPro" id="IPR023614">
    <property type="entry name" value="Porin_dom_sf"/>
</dbReference>
<comment type="caution">
    <text evidence="2">The sequence shown here is derived from an EMBL/GenBank/DDBJ whole genome shotgun (WGS) entry which is preliminary data.</text>
</comment>
<dbReference type="RefSeq" id="WP_225698578.1">
    <property type="nucleotide sequence ID" value="NZ_JAIXNE010000002.1"/>
</dbReference>